<comment type="caution">
    <text evidence="1">The sequence shown here is derived from an EMBL/GenBank/DDBJ whole genome shotgun (WGS) entry which is preliminary data.</text>
</comment>
<gene>
    <name evidence="1" type="ORF">KUF71_014259</name>
</gene>
<accession>A0AAE1HSM4</accession>
<name>A0AAE1HSM4_9NEOP</name>
<organism evidence="1 2">
    <name type="scientific">Frankliniella fusca</name>
    <dbReference type="NCBI Taxonomy" id="407009"/>
    <lineage>
        <taxon>Eukaryota</taxon>
        <taxon>Metazoa</taxon>
        <taxon>Ecdysozoa</taxon>
        <taxon>Arthropoda</taxon>
        <taxon>Hexapoda</taxon>
        <taxon>Insecta</taxon>
        <taxon>Pterygota</taxon>
        <taxon>Neoptera</taxon>
        <taxon>Paraneoptera</taxon>
        <taxon>Thysanoptera</taxon>
        <taxon>Terebrantia</taxon>
        <taxon>Thripoidea</taxon>
        <taxon>Thripidae</taxon>
        <taxon>Frankliniella</taxon>
    </lineage>
</organism>
<evidence type="ECO:0000313" key="2">
    <source>
        <dbReference type="Proteomes" id="UP001219518"/>
    </source>
</evidence>
<reference evidence="1" key="1">
    <citation type="submission" date="2021-07" db="EMBL/GenBank/DDBJ databases">
        <authorList>
            <person name="Catto M.A."/>
            <person name="Jacobson A."/>
            <person name="Kennedy G."/>
            <person name="Labadie P."/>
            <person name="Hunt B.G."/>
            <person name="Srinivasan R."/>
        </authorList>
    </citation>
    <scope>NUCLEOTIDE SEQUENCE</scope>
    <source>
        <strain evidence="1">PL_HMW_Pooled</strain>
        <tissue evidence="1">Head</tissue>
    </source>
</reference>
<dbReference type="Proteomes" id="UP001219518">
    <property type="component" value="Unassembled WGS sequence"/>
</dbReference>
<reference evidence="1" key="2">
    <citation type="journal article" date="2023" name="BMC Genomics">
        <title>Pest status, molecular evolution, and epigenetic factors derived from the genome assembly of Frankliniella fusca, a thysanopteran phytovirus vector.</title>
        <authorList>
            <person name="Catto M.A."/>
            <person name="Labadie P.E."/>
            <person name="Jacobson A.L."/>
            <person name="Kennedy G.G."/>
            <person name="Srinivasan R."/>
            <person name="Hunt B.G."/>
        </authorList>
    </citation>
    <scope>NUCLEOTIDE SEQUENCE</scope>
    <source>
        <strain evidence="1">PL_HMW_Pooled</strain>
    </source>
</reference>
<evidence type="ECO:0000313" key="1">
    <source>
        <dbReference type="EMBL" id="KAK3926010.1"/>
    </source>
</evidence>
<sequence length="85" mass="9324">MKFHCVDVLAKGEVCVQDVQLPARIPEAPGALYNKEHLVAAGPTPDKGQHLSESLHQVISLAAGGFTWNTWNTADGRIFLLSNWR</sequence>
<dbReference type="AlphaFoldDB" id="A0AAE1HSM4"/>
<proteinExistence type="predicted"/>
<protein>
    <submittedName>
        <fullName evidence="1">Protein clueless</fullName>
    </submittedName>
</protein>
<dbReference type="EMBL" id="JAHWGI010001242">
    <property type="protein sequence ID" value="KAK3926010.1"/>
    <property type="molecule type" value="Genomic_DNA"/>
</dbReference>
<keyword evidence="2" id="KW-1185">Reference proteome</keyword>